<dbReference type="Proteomes" id="UP001293593">
    <property type="component" value="Unassembled WGS sequence"/>
</dbReference>
<dbReference type="InterPro" id="IPR001245">
    <property type="entry name" value="Ser-Thr/Tyr_kinase_cat_dom"/>
</dbReference>
<feature type="binding site" evidence="12">
    <location>
        <position position="69"/>
    </location>
    <ligand>
        <name>ATP</name>
        <dbReference type="ChEBI" id="CHEBI:30616"/>
    </ligand>
</feature>
<organism evidence="15 16">
    <name type="scientific">Acacia crassicarpa</name>
    <name type="common">northern wattle</name>
    <dbReference type="NCBI Taxonomy" id="499986"/>
    <lineage>
        <taxon>Eukaryota</taxon>
        <taxon>Viridiplantae</taxon>
        <taxon>Streptophyta</taxon>
        <taxon>Embryophyta</taxon>
        <taxon>Tracheophyta</taxon>
        <taxon>Spermatophyta</taxon>
        <taxon>Magnoliopsida</taxon>
        <taxon>eudicotyledons</taxon>
        <taxon>Gunneridae</taxon>
        <taxon>Pentapetalae</taxon>
        <taxon>rosids</taxon>
        <taxon>fabids</taxon>
        <taxon>Fabales</taxon>
        <taxon>Fabaceae</taxon>
        <taxon>Caesalpinioideae</taxon>
        <taxon>mimosoid clade</taxon>
        <taxon>Acacieae</taxon>
        <taxon>Acacia</taxon>
    </lineage>
</organism>
<evidence type="ECO:0000256" key="9">
    <source>
        <dbReference type="ARBA" id="ARBA00023180"/>
    </source>
</evidence>
<dbReference type="PROSITE" id="PS00107">
    <property type="entry name" value="PROTEIN_KINASE_ATP"/>
    <property type="match status" value="1"/>
</dbReference>
<reference evidence="15" key="1">
    <citation type="submission" date="2023-10" db="EMBL/GenBank/DDBJ databases">
        <title>Chromosome-level genome of the transformable northern wattle, Acacia crassicarpa.</title>
        <authorList>
            <person name="Massaro I."/>
            <person name="Sinha N.R."/>
            <person name="Poethig S."/>
            <person name="Leichty A.R."/>
        </authorList>
    </citation>
    <scope>NUCLEOTIDE SEQUENCE</scope>
    <source>
        <strain evidence="15">Acra3RX</strain>
        <tissue evidence="15">Leaf</tissue>
    </source>
</reference>
<dbReference type="FunFam" id="1.10.510.10:FF:000060">
    <property type="entry name" value="G-type lectin S-receptor-like serine/threonine-protein kinase"/>
    <property type="match status" value="1"/>
</dbReference>
<keyword evidence="3" id="KW-0808">Transferase</keyword>
<evidence type="ECO:0000256" key="13">
    <source>
        <dbReference type="RuleBase" id="RU000304"/>
    </source>
</evidence>
<protein>
    <recommendedName>
        <fullName evidence="1">non-specific serine/threonine protein kinase</fullName>
        <ecNumber evidence="1">2.7.11.1</ecNumber>
    </recommendedName>
</protein>
<keyword evidence="5 12" id="KW-0547">Nucleotide-binding</keyword>
<dbReference type="InterPro" id="IPR011009">
    <property type="entry name" value="Kinase-like_dom_sf"/>
</dbReference>
<evidence type="ECO:0000256" key="5">
    <source>
        <dbReference type="ARBA" id="ARBA00022741"/>
    </source>
</evidence>
<evidence type="ECO:0000313" key="16">
    <source>
        <dbReference type="Proteomes" id="UP001293593"/>
    </source>
</evidence>
<dbReference type="GO" id="GO:0005524">
    <property type="term" value="F:ATP binding"/>
    <property type="evidence" value="ECO:0007669"/>
    <property type="project" value="UniProtKB-UniRule"/>
</dbReference>
<accession>A0AAE1MHC2</accession>
<evidence type="ECO:0000256" key="3">
    <source>
        <dbReference type="ARBA" id="ARBA00022679"/>
    </source>
</evidence>
<evidence type="ECO:0000256" key="11">
    <source>
        <dbReference type="ARBA" id="ARBA00048679"/>
    </source>
</evidence>
<evidence type="ECO:0000256" key="2">
    <source>
        <dbReference type="ARBA" id="ARBA00022527"/>
    </source>
</evidence>
<dbReference type="Gene3D" id="3.30.200.20">
    <property type="entry name" value="Phosphorylase Kinase, domain 1"/>
    <property type="match status" value="1"/>
</dbReference>
<dbReference type="InterPro" id="IPR017441">
    <property type="entry name" value="Protein_kinase_ATP_BS"/>
</dbReference>
<evidence type="ECO:0000256" key="4">
    <source>
        <dbReference type="ARBA" id="ARBA00022729"/>
    </source>
</evidence>
<dbReference type="GO" id="GO:0005886">
    <property type="term" value="C:plasma membrane"/>
    <property type="evidence" value="ECO:0007669"/>
    <property type="project" value="TreeGrafter"/>
</dbReference>
<comment type="similarity">
    <text evidence="13">Belongs to the protein kinase superfamily.</text>
</comment>
<dbReference type="Pfam" id="PF07714">
    <property type="entry name" value="PK_Tyr_Ser-Thr"/>
    <property type="match status" value="1"/>
</dbReference>
<keyword evidence="2 13" id="KW-0723">Serine/threonine-protein kinase</keyword>
<name>A0AAE1MHC2_9FABA</name>
<evidence type="ECO:0000256" key="10">
    <source>
        <dbReference type="ARBA" id="ARBA00047899"/>
    </source>
</evidence>
<dbReference type="GO" id="GO:0004674">
    <property type="term" value="F:protein serine/threonine kinase activity"/>
    <property type="evidence" value="ECO:0007669"/>
    <property type="project" value="UniProtKB-KW"/>
</dbReference>
<comment type="caution">
    <text evidence="15">The sequence shown here is derived from an EMBL/GenBank/DDBJ whole genome shotgun (WGS) entry which is preliminary data.</text>
</comment>
<evidence type="ECO:0000259" key="14">
    <source>
        <dbReference type="PROSITE" id="PS50011"/>
    </source>
</evidence>
<keyword evidence="4" id="KW-0732">Signal</keyword>
<dbReference type="EMBL" id="JAWXYG010000008">
    <property type="protein sequence ID" value="KAK4265314.1"/>
    <property type="molecule type" value="Genomic_DNA"/>
</dbReference>
<keyword evidence="9" id="KW-0325">Glycoprotein</keyword>
<evidence type="ECO:0000256" key="8">
    <source>
        <dbReference type="ARBA" id="ARBA00023157"/>
    </source>
</evidence>
<gene>
    <name evidence="15" type="ORF">QN277_026381</name>
</gene>
<keyword evidence="6" id="KW-0418">Kinase</keyword>
<dbReference type="PROSITE" id="PS50011">
    <property type="entry name" value="PROTEIN_KINASE_DOM"/>
    <property type="match status" value="1"/>
</dbReference>
<evidence type="ECO:0000256" key="12">
    <source>
        <dbReference type="PROSITE-ProRule" id="PRU10141"/>
    </source>
</evidence>
<dbReference type="CDD" id="cd14066">
    <property type="entry name" value="STKc_IRAK"/>
    <property type="match status" value="1"/>
</dbReference>
<dbReference type="PROSITE" id="PS00108">
    <property type="entry name" value="PROTEIN_KINASE_ST"/>
    <property type="match status" value="1"/>
</dbReference>
<dbReference type="PANTHER" id="PTHR27002">
    <property type="entry name" value="RECEPTOR-LIKE SERINE/THREONINE-PROTEIN KINASE SD1-8"/>
    <property type="match status" value="1"/>
</dbReference>
<dbReference type="EC" id="2.7.11.1" evidence="1"/>
<keyword evidence="7 12" id="KW-0067">ATP-binding</keyword>
<dbReference type="PANTHER" id="PTHR27002:SF1077">
    <property type="entry name" value="CYSTEINE-RICH RECEPTOR-LIKE PROTEIN KINASE 4"/>
    <property type="match status" value="1"/>
</dbReference>
<evidence type="ECO:0000313" key="15">
    <source>
        <dbReference type="EMBL" id="KAK4265314.1"/>
    </source>
</evidence>
<keyword evidence="8" id="KW-1015">Disulfide bond</keyword>
<dbReference type="InterPro" id="IPR008271">
    <property type="entry name" value="Ser/Thr_kinase_AS"/>
</dbReference>
<comment type="catalytic activity">
    <reaction evidence="11">
        <text>L-seryl-[protein] + ATP = O-phospho-L-seryl-[protein] + ADP + H(+)</text>
        <dbReference type="Rhea" id="RHEA:17989"/>
        <dbReference type="Rhea" id="RHEA-COMP:9863"/>
        <dbReference type="Rhea" id="RHEA-COMP:11604"/>
        <dbReference type="ChEBI" id="CHEBI:15378"/>
        <dbReference type="ChEBI" id="CHEBI:29999"/>
        <dbReference type="ChEBI" id="CHEBI:30616"/>
        <dbReference type="ChEBI" id="CHEBI:83421"/>
        <dbReference type="ChEBI" id="CHEBI:456216"/>
        <dbReference type="EC" id="2.7.11.1"/>
    </reaction>
</comment>
<dbReference type="SMART" id="SM00220">
    <property type="entry name" value="S_TKc"/>
    <property type="match status" value="1"/>
</dbReference>
<dbReference type="AlphaFoldDB" id="A0AAE1MHC2"/>
<comment type="catalytic activity">
    <reaction evidence="10">
        <text>L-threonyl-[protein] + ATP = O-phospho-L-threonyl-[protein] + ADP + H(+)</text>
        <dbReference type="Rhea" id="RHEA:46608"/>
        <dbReference type="Rhea" id="RHEA-COMP:11060"/>
        <dbReference type="Rhea" id="RHEA-COMP:11605"/>
        <dbReference type="ChEBI" id="CHEBI:15378"/>
        <dbReference type="ChEBI" id="CHEBI:30013"/>
        <dbReference type="ChEBI" id="CHEBI:30616"/>
        <dbReference type="ChEBI" id="CHEBI:61977"/>
        <dbReference type="ChEBI" id="CHEBI:456216"/>
        <dbReference type="EC" id="2.7.11.1"/>
    </reaction>
</comment>
<keyword evidence="16" id="KW-1185">Reference proteome</keyword>
<sequence>MLTFSVSSCKANEEAAEYLNGTTPNVKVFSFSEIESATNRFSTENKIGEGGFGVVYKGILPIGEEIAVKRHSEGSRQGFQEFKNETILNARLQHVNLVRLLGFCNDKEEQMLVYEYMPNKSLDFYLFDPTRQHLLDWKQRVCIIEGVAQGLIYLQEYSRLTIIHRDLKASNILLDHEMKPKISDFGMARSFKKDEHEERASKLVGTYGYIPPEYVEKGLCSIKSDVYSFGIVLLQILSGKRIANLYGENNDLNLLEYAYVLWKEGKGMEFMDSSLDDTSSPSKLMRCLQIALLCVQKNAEDRPSMLEVGLMLRDKSNLMAIPKQPAYSRVANEEAVEFSQHPESCSRNEITMSPVCGR</sequence>
<dbReference type="InterPro" id="IPR000719">
    <property type="entry name" value="Prot_kinase_dom"/>
</dbReference>
<dbReference type="SUPFAM" id="SSF56112">
    <property type="entry name" value="Protein kinase-like (PK-like)"/>
    <property type="match status" value="1"/>
</dbReference>
<dbReference type="Gene3D" id="1.10.510.10">
    <property type="entry name" value="Transferase(Phosphotransferase) domain 1"/>
    <property type="match status" value="1"/>
</dbReference>
<dbReference type="FunFam" id="3.30.200.20:FF:000951">
    <property type="entry name" value="Uncharacterized protein"/>
    <property type="match status" value="1"/>
</dbReference>
<evidence type="ECO:0000256" key="7">
    <source>
        <dbReference type="ARBA" id="ARBA00022840"/>
    </source>
</evidence>
<evidence type="ECO:0000256" key="6">
    <source>
        <dbReference type="ARBA" id="ARBA00022777"/>
    </source>
</evidence>
<evidence type="ECO:0000256" key="1">
    <source>
        <dbReference type="ARBA" id="ARBA00012513"/>
    </source>
</evidence>
<feature type="domain" description="Protein kinase" evidence="14">
    <location>
        <begin position="41"/>
        <end position="318"/>
    </location>
</feature>
<proteinExistence type="inferred from homology"/>